<evidence type="ECO:0000313" key="3">
    <source>
        <dbReference type="Proteomes" id="UP000013520"/>
    </source>
</evidence>
<accession>R4KJQ4</accession>
<keyword evidence="3" id="KW-1185">Reference proteome</keyword>
<reference evidence="2 3" key="1">
    <citation type="submission" date="2012-01" db="EMBL/GenBank/DDBJ databases">
        <title>Complete sequence of Desulfotomaculum gibsoniae DSM 7213.</title>
        <authorList>
            <consortium name="US DOE Joint Genome Institute"/>
            <person name="Lucas S."/>
            <person name="Han J."/>
            <person name="Lapidus A."/>
            <person name="Cheng J.-F."/>
            <person name="Goodwin L."/>
            <person name="Pitluck S."/>
            <person name="Peters L."/>
            <person name="Ovchinnikova G."/>
            <person name="Teshima H."/>
            <person name="Detter J.C."/>
            <person name="Han C."/>
            <person name="Tapia R."/>
            <person name="Land M."/>
            <person name="Hauser L."/>
            <person name="Kyrpides N."/>
            <person name="Ivanova N."/>
            <person name="Pagani I."/>
            <person name="Parshina S."/>
            <person name="Plugge C."/>
            <person name="Muyzer G."/>
            <person name="Kuever J."/>
            <person name="Ivanova A."/>
            <person name="Nazina T."/>
            <person name="Klenk H.-P."/>
            <person name="Brambilla E."/>
            <person name="Spring S."/>
            <person name="Stams A.F."/>
            <person name="Woyke T."/>
        </authorList>
    </citation>
    <scope>NUCLEOTIDE SEQUENCE [LARGE SCALE GENOMIC DNA]</scope>
    <source>
        <strain evidence="2 3">DSM 7213</strain>
    </source>
</reference>
<dbReference type="Proteomes" id="UP000013520">
    <property type="component" value="Chromosome"/>
</dbReference>
<dbReference type="OrthoDB" id="574441at2"/>
<dbReference type="Pfam" id="PF12844">
    <property type="entry name" value="HTH_19"/>
    <property type="match status" value="1"/>
</dbReference>
<protein>
    <submittedName>
        <fullName evidence="2">Putative transcription factor, MBF1 like protein</fullName>
    </submittedName>
</protein>
<dbReference type="eggNOG" id="COG1396">
    <property type="taxonomic scope" value="Bacteria"/>
</dbReference>
<sequence>MKIYWYNGSKNIIGERVREARKKSTPPLTQQDLSAKLGVLGFNIDRVSISKIEAGDRFVADYEVIAIAQALNVSLNWLLTGSN</sequence>
<dbReference type="InterPro" id="IPR001387">
    <property type="entry name" value="Cro/C1-type_HTH"/>
</dbReference>
<dbReference type="Gene3D" id="1.10.260.40">
    <property type="entry name" value="lambda repressor-like DNA-binding domains"/>
    <property type="match status" value="1"/>
</dbReference>
<organism evidence="2 3">
    <name type="scientific">Desulfoscipio gibsoniae DSM 7213</name>
    <dbReference type="NCBI Taxonomy" id="767817"/>
    <lineage>
        <taxon>Bacteria</taxon>
        <taxon>Bacillati</taxon>
        <taxon>Bacillota</taxon>
        <taxon>Clostridia</taxon>
        <taxon>Eubacteriales</taxon>
        <taxon>Desulfallaceae</taxon>
        <taxon>Desulfoscipio</taxon>
    </lineage>
</organism>
<evidence type="ECO:0000259" key="1">
    <source>
        <dbReference type="PROSITE" id="PS50943"/>
    </source>
</evidence>
<dbReference type="RefSeq" id="WP_006520250.1">
    <property type="nucleotide sequence ID" value="NC_021184.1"/>
</dbReference>
<dbReference type="STRING" id="767817.Desgi_3535"/>
<dbReference type="GO" id="GO:0003677">
    <property type="term" value="F:DNA binding"/>
    <property type="evidence" value="ECO:0007669"/>
    <property type="project" value="InterPro"/>
</dbReference>
<proteinExistence type="predicted"/>
<name>R4KJQ4_9FIRM</name>
<dbReference type="SUPFAM" id="SSF47413">
    <property type="entry name" value="lambda repressor-like DNA-binding domains"/>
    <property type="match status" value="1"/>
</dbReference>
<gene>
    <name evidence="2" type="ORF">Desgi_3535</name>
</gene>
<dbReference type="AlphaFoldDB" id="R4KJQ4"/>
<dbReference type="HOGENOM" id="CLU_066192_38_0_9"/>
<dbReference type="EMBL" id="CP003273">
    <property type="protein sequence ID" value="AGL02859.1"/>
    <property type="molecule type" value="Genomic_DNA"/>
</dbReference>
<dbReference type="PROSITE" id="PS50943">
    <property type="entry name" value="HTH_CROC1"/>
    <property type="match status" value="1"/>
</dbReference>
<feature type="domain" description="HTH cro/C1-type" evidence="1">
    <location>
        <begin position="17"/>
        <end position="78"/>
    </location>
</feature>
<dbReference type="CDD" id="cd00093">
    <property type="entry name" value="HTH_XRE"/>
    <property type="match status" value="1"/>
</dbReference>
<dbReference type="InterPro" id="IPR010982">
    <property type="entry name" value="Lambda_DNA-bd_dom_sf"/>
</dbReference>
<dbReference type="SMART" id="SM00530">
    <property type="entry name" value="HTH_XRE"/>
    <property type="match status" value="1"/>
</dbReference>
<dbReference type="KEGG" id="dgi:Desgi_3535"/>
<evidence type="ECO:0000313" key="2">
    <source>
        <dbReference type="EMBL" id="AGL02859.1"/>
    </source>
</evidence>